<name>A0A8J5K5C0_HOMAM</name>
<dbReference type="AlphaFoldDB" id="A0A8J5K5C0"/>
<gene>
    <name evidence="1" type="ORF">Hamer_G030362</name>
</gene>
<comment type="caution">
    <text evidence="1">The sequence shown here is derived from an EMBL/GenBank/DDBJ whole genome shotgun (WGS) entry which is preliminary data.</text>
</comment>
<dbReference type="Proteomes" id="UP000747542">
    <property type="component" value="Unassembled WGS sequence"/>
</dbReference>
<evidence type="ECO:0000313" key="1">
    <source>
        <dbReference type="EMBL" id="KAG7167335.1"/>
    </source>
</evidence>
<sequence length="209" mass="23914">MTSEAVNDTMTLADPLYTPQADRKSGRKILMEKEDIVAARNKYLRYIQKNRESSNPRPEVYLDETWINQNQCVERCWTVNDGSAGPKLKSGRGARFIIAHAGGRPRMEPRVTTTIQWIMNGLRPGLKSNYSKTSKEDVKIFKIINKVPTSSSMKCEVMQWRGSNNICYDPSFTKVELLQVCKQQKEKQEYEIDQIADTNYSDHLLTTAG</sequence>
<dbReference type="PANTHER" id="PTHR33939">
    <property type="entry name" value="PROTEIN CBG22215"/>
    <property type="match status" value="1"/>
</dbReference>
<organism evidence="1 2">
    <name type="scientific">Homarus americanus</name>
    <name type="common">American lobster</name>
    <dbReference type="NCBI Taxonomy" id="6706"/>
    <lineage>
        <taxon>Eukaryota</taxon>
        <taxon>Metazoa</taxon>
        <taxon>Ecdysozoa</taxon>
        <taxon>Arthropoda</taxon>
        <taxon>Crustacea</taxon>
        <taxon>Multicrustacea</taxon>
        <taxon>Malacostraca</taxon>
        <taxon>Eumalacostraca</taxon>
        <taxon>Eucarida</taxon>
        <taxon>Decapoda</taxon>
        <taxon>Pleocyemata</taxon>
        <taxon>Astacidea</taxon>
        <taxon>Nephropoidea</taxon>
        <taxon>Nephropidae</taxon>
        <taxon>Homarus</taxon>
    </lineage>
</organism>
<reference evidence="1" key="1">
    <citation type="journal article" date="2021" name="Sci. Adv.">
        <title>The American lobster genome reveals insights on longevity, neural, and immune adaptations.</title>
        <authorList>
            <person name="Polinski J.M."/>
            <person name="Zimin A.V."/>
            <person name="Clark K.F."/>
            <person name="Kohn A.B."/>
            <person name="Sadowski N."/>
            <person name="Timp W."/>
            <person name="Ptitsyn A."/>
            <person name="Khanna P."/>
            <person name="Romanova D.Y."/>
            <person name="Williams P."/>
            <person name="Greenwood S.J."/>
            <person name="Moroz L.L."/>
            <person name="Walt D.R."/>
            <person name="Bodnar A.G."/>
        </authorList>
    </citation>
    <scope>NUCLEOTIDE SEQUENCE</scope>
    <source>
        <strain evidence="1">GMGI-L3</strain>
    </source>
</reference>
<evidence type="ECO:0000313" key="2">
    <source>
        <dbReference type="Proteomes" id="UP000747542"/>
    </source>
</evidence>
<keyword evidence="2" id="KW-1185">Reference proteome</keyword>
<dbReference type="EMBL" id="JAHLQT010021684">
    <property type="protein sequence ID" value="KAG7167335.1"/>
    <property type="molecule type" value="Genomic_DNA"/>
</dbReference>
<protein>
    <submittedName>
        <fullName evidence="1">Uncharacterized protein</fullName>
    </submittedName>
</protein>
<accession>A0A8J5K5C0</accession>
<proteinExistence type="predicted"/>
<dbReference type="PANTHER" id="PTHR33939:SF1">
    <property type="entry name" value="DUF4371 DOMAIN-CONTAINING PROTEIN"/>
    <property type="match status" value="1"/>
</dbReference>